<dbReference type="InterPro" id="IPR016167">
    <property type="entry name" value="FAD-bd_PCMH_sub1"/>
</dbReference>
<feature type="chain" id="PRO_5023941060" description="FAD-binding PCMH-type domain-containing protein" evidence="7">
    <location>
        <begin position="27"/>
        <end position="634"/>
    </location>
</feature>
<dbReference type="InterPro" id="IPR006094">
    <property type="entry name" value="Oxid_FAD_bind_N"/>
</dbReference>
<dbReference type="PROSITE" id="PS51387">
    <property type="entry name" value="FAD_PCMH"/>
    <property type="match status" value="1"/>
</dbReference>
<sequence length="634" mass="68438">MALFRCLAIALALSFSSCYLSTPSSATPSDGFLQCLSEKIPSELIFTRDSSNFNDVLVSTIRNLKFHTNTTVKPICVVTVTDASHVQAAVRCGRMNGVRLRVRSGGHDYEGLSYRSERSEVFGVVDLAKLRAIAVSTDKGVPMAWVDSGATIGELYYTIAKNNPELAFPAGTCPTIGVGGHFRGGGMGMLLRKYGLSSDNVVDAKLVNANGDLLDRMAMGEDLFWAIRGGGGESFGIVVSWKVNLVKVPSKVTVFNIAKTLDQGTIDVLTKWQYVAPALPNDIIVRVMVQGQQAIFQSLFLGTCDKLLPTMTSRLPELNVTKADCSEMSWLESAAFINFGNNDTTALLNRSSTGASGFVKIKSDYVRRAIPKGAWQKIFSWFRKNGAGLVILEPHGGFMGTIPAGATPYPHRRGVLYNIQYITFWSGNDDGLTAKSWVSNFYGFMGQYVTNSPREAYVNYRDLDIGENVVVNDVSTFDNGKVWGKKYFGANFQRLAVVKGMRNSRESKEVFHSGAELRGGPGGPRPTPSFGCEVAHPGSVGPPSPRPPSPLRCCARAEVESKSRKGKGESRVAGLLLRRRWRRVVLPGDAGGDWCFAAAAAAPAYCLLGSIGVTTHSVGDVAVDSEASVVTSSI</sequence>
<evidence type="ECO:0000256" key="7">
    <source>
        <dbReference type="SAM" id="SignalP"/>
    </source>
</evidence>
<keyword evidence="5" id="KW-0274">FAD</keyword>
<evidence type="ECO:0000256" key="2">
    <source>
        <dbReference type="ARBA" id="ARBA00005466"/>
    </source>
</evidence>
<dbReference type="Gene3D" id="3.30.43.10">
    <property type="entry name" value="Uridine Diphospho-n-acetylenolpyruvylglucosamine Reductase, domain 2"/>
    <property type="match status" value="1"/>
</dbReference>
<evidence type="ECO:0000256" key="4">
    <source>
        <dbReference type="ARBA" id="ARBA00022729"/>
    </source>
</evidence>
<dbReference type="InterPro" id="IPR016166">
    <property type="entry name" value="FAD-bd_PCMH"/>
</dbReference>
<keyword evidence="3" id="KW-0285">Flavoprotein</keyword>
<reference evidence="9 10" key="1">
    <citation type="journal article" date="2019" name="Sci. Rep.">
        <title>A high-quality genome of Eragrostis curvula grass provides insights into Poaceae evolution and supports new strategies to enhance forage quality.</title>
        <authorList>
            <person name="Carballo J."/>
            <person name="Santos B.A.C.M."/>
            <person name="Zappacosta D."/>
            <person name="Garbus I."/>
            <person name="Selva J.P."/>
            <person name="Gallo C.A."/>
            <person name="Diaz A."/>
            <person name="Albertini E."/>
            <person name="Caccamo M."/>
            <person name="Echenique V."/>
        </authorList>
    </citation>
    <scope>NUCLEOTIDE SEQUENCE [LARGE SCALE GENOMIC DNA]</scope>
    <source>
        <strain evidence="10">cv. Victoria</strain>
        <tissue evidence="9">Leaf</tissue>
    </source>
</reference>
<feature type="signal peptide" evidence="7">
    <location>
        <begin position="1"/>
        <end position="26"/>
    </location>
</feature>
<dbReference type="InterPro" id="IPR036318">
    <property type="entry name" value="FAD-bd_PCMH-like_sf"/>
</dbReference>
<dbReference type="InterPro" id="IPR016169">
    <property type="entry name" value="FAD-bd_PCMH_sub2"/>
</dbReference>
<keyword evidence="6" id="KW-0325">Glycoprotein</keyword>
<dbReference type="OrthoDB" id="407275at2759"/>
<protein>
    <recommendedName>
        <fullName evidence="8">FAD-binding PCMH-type domain-containing protein</fullName>
    </recommendedName>
</protein>
<dbReference type="AlphaFoldDB" id="A0A5J9SQN5"/>
<keyword evidence="10" id="KW-1185">Reference proteome</keyword>
<dbReference type="PANTHER" id="PTHR32448">
    <property type="entry name" value="OS08G0158400 PROTEIN"/>
    <property type="match status" value="1"/>
</dbReference>
<comment type="cofactor">
    <cofactor evidence="1">
        <name>FAD</name>
        <dbReference type="ChEBI" id="CHEBI:57692"/>
    </cofactor>
</comment>
<name>A0A5J9SQN5_9POAL</name>
<dbReference type="GO" id="GO:0016491">
    <property type="term" value="F:oxidoreductase activity"/>
    <property type="evidence" value="ECO:0007669"/>
    <property type="project" value="InterPro"/>
</dbReference>
<dbReference type="Pfam" id="PF08031">
    <property type="entry name" value="BBE"/>
    <property type="match status" value="1"/>
</dbReference>
<accession>A0A5J9SQN5</accession>
<evidence type="ECO:0000259" key="8">
    <source>
        <dbReference type="PROSITE" id="PS51387"/>
    </source>
</evidence>
<comment type="caution">
    <text evidence="9">The sequence shown here is derived from an EMBL/GenBank/DDBJ whole genome shotgun (WGS) entry which is preliminary data.</text>
</comment>
<feature type="non-terminal residue" evidence="9">
    <location>
        <position position="1"/>
    </location>
</feature>
<feature type="domain" description="FAD-binding PCMH-type" evidence="8">
    <location>
        <begin position="70"/>
        <end position="248"/>
    </location>
</feature>
<dbReference type="Gene3D" id="3.40.462.20">
    <property type="match status" value="1"/>
</dbReference>
<gene>
    <name evidence="9" type="ORF">EJB05_53253</name>
</gene>
<dbReference type="Pfam" id="PF01565">
    <property type="entry name" value="FAD_binding_4"/>
    <property type="match status" value="1"/>
</dbReference>
<dbReference type="InterPro" id="IPR012951">
    <property type="entry name" value="BBE"/>
</dbReference>
<dbReference type="Gene3D" id="3.30.465.10">
    <property type="match status" value="1"/>
</dbReference>
<comment type="similarity">
    <text evidence="2">Belongs to the oxygen-dependent FAD-linked oxidoreductase family.</text>
</comment>
<evidence type="ECO:0000256" key="5">
    <source>
        <dbReference type="ARBA" id="ARBA00022827"/>
    </source>
</evidence>
<dbReference type="PROSITE" id="PS51257">
    <property type="entry name" value="PROKAR_LIPOPROTEIN"/>
    <property type="match status" value="1"/>
</dbReference>
<evidence type="ECO:0000256" key="3">
    <source>
        <dbReference type="ARBA" id="ARBA00022630"/>
    </source>
</evidence>
<evidence type="ECO:0000256" key="6">
    <source>
        <dbReference type="ARBA" id="ARBA00023180"/>
    </source>
</evidence>
<evidence type="ECO:0000256" key="1">
    <source>
        <dbReference type="ARBA" id="ARBA00001974"/>
    </source>
</evidence>
<evidence type="ECO:0000313" key="9">
    <source>
        <dbReference type="EMBL" id="TVU01290.1"/>
    </source>
</evidence>
<keyword evidence="4 7" id="KW-0732">Signal</keyword>
<organism evidence="9 10">
    <name type="scientific">Eragrostis curvula</name>
    <name type="common">weeping love grass</name>
    <dbReference type="NCBI Taxonomy" id="38414"/>
    <lineage>
        <taxon>Eukaryota</taxon>
        <taxon>Viridiplantae</taxon>
        <taxon>Streptophyta</taxon>
        <taxon>Embryophyta</taxon>
        <taxon>Tracheophyta</taxon>
        <taxon>Spermatophyta</taxon>
        <taxon>Magnoliopsida</taxon>
        <taxon>Liliopsida</taxon>
        <taxon>Poales</taxon>
        <taxon>Poaceae</taxon>
        <taxon>PACMAD clade</taxon>
        <taxon>Chloridoideae</taxon>
        <taxon>Eragrostideae</taxon>
        <taxon>Eragrostidinae</taxon>
        <taxon>Eragrostis</taxon>
    </lineage>
</organism>
<evidence type="ECO:0000313" key="10">
    <source>
        <dbReference type="Proteomes" id="UP000324897"/>
    </source>
</evidence>
<dbReference type="Proteomes" id="UP000324897">
    <property type="component" value="Unassembled WGS sequence"/>
</dbReference>
<dbReference type="Gramene" id="TVU01290">
    <property type="protein sequence ID" value="TVU01290"/>
    <property type="gene ID" value="EJB05_53253"/>
</dbReference>
<proteinExistence type="inferred from homology"/>
<dbReference type="GO" id="GO:0071949">
    <property type="term" value="F:FAD binding"/>
    <property type="evidence" value="ECO:0007669"/>
    <property type="project" value="InterPro"/>
</dbReference>
<dbReference type="SUPFAM" id="SSF56176">
    <property type="entry name" value="FAD-binding/transporter-associated domain-like"/>
    <property type="match status" value="1"/>
</dbReference>
<dbReference type="EMBL" id="RWGY01000467">
    <property type="protein sequence ID" value="TVU01290.1"/>
    <property type="molecule type" value="Genomic_DNA"/>
</dbReference>